<dbReference type="InterPro" id="IPR029321">
    <property type="entry name" value="INTS2"/>
</dbReference>
<dbReference type="EMBL" id="NNAY01001028">
    <property type="protein sequence ID" value="OXU25429.1"/>
    <property type="molecule type" value="Genomic_DNA"/>
</dbReference>
<protein>
    <recommendedName>
        <fullName evidence="6">Integrator complex subunit 2</fullName>
    </recommendedName>
</protein>
<dbReference type="OrthoDB" id="70899at2759"/>
<organism evidence="4 5">
    <name type="scientific">Trichomalopsis sarcophagae</name>
    <dbReference type="NCBI Taxonomy" id="543379"/>
    <lineage>
        <taxon>Eukaryota</taxon>
        <taxon>Metazoa</taxon>
        <taxon>Ecdysozoa</taxon>
        <taxon>Arthropoda</taxon>
        <taxon>Hexapoda</taxon>
        <taxon>Insecta</taxon>
        <taxon>Pterygota</taxon>
        <taxon>Neoptera</taxon>
        <taxon>Endopterygota</taxon>
        <taxon>Hymenoptera</taxon>
        <taxon>Apocrita</taxon>
        <taxon>Proctotrupomorpha</taxon>
        <taxon>Chalcidoidea</taxon>
        <taxon>Pteromalidae</taxon>
        <taxon>Pteromalinae</taxon>
        <taxon>Trichomalopsis</taxon>
    </lineage>
</organism>
<reference evidence="4 5" key="1">
    <citation type="journal article" date="2017" name="Curr. Biol.">
        <title>The Evolution of Venom by Co-option of Single-Copy Genes.</title>
        <authorList>
            <person name="Martinson E.O."/>
            <person name="Mrinalini"/>
            <person name="Kelkar Y.D."/>
            <person name="Chang C.H."/>
            <person name="Werren J.H."/>
        </authorList>
    </citation>
    <scope>NUCLEOTIDE SEQUENCE [LARGE SCALE GENOMIC DNA]</scope>
    <source>
        <strain evidence="4 5">Alberta</strain>
        <tissue evidence="4">Whole body</tissue>
    </source>
</reference>
<gene>
    <name evidence="4" type="ORF">TSAR_012356</name>
</gene>
<evidence type="ECO:0000256" key="1">
    <source>
        <dbReference type="ARBA" id="ARBA00004123"/>
    </source>
</evidence>
<dbReference type="STRING" id="543379.A0A232F4L6"/>
<accession>A0A232F4L6</accession>
<evidence type="ECO:0000313" key="4">
    <source>
        <dbReference type="EMBL" id="OXU25429.1"/>
    </source>
</evidence>
<evidence type="ECO:0008006" key="6">
    <source>
        <dbReference type="Google" id="ProtNLM"/>
    </source>
</evidence>
<keyword evidence="3" id="KW-0539">Nucleus</keyword>
<dbReference type="PRINTS" id="PR02105">
    <property type="entry name" value="INTSUBUNIT2"/>
</dbReference>
<evidence type="ECO:0000256" key="3">
    <source>
        <dbReference type="ARBA" id="ARBA00023242"/>
    </source>
</evidence>
<keyword evidence="5" id="KW-1185">Reference proteome</keyword>
<dbReference type="GO" id="GO:0032039">
    <property type="term" value="C:integrator complex"/>
    <property type="evidence" value="ECO:0007669"/>
    <property type="project" value="InterPro"/>
</dbReference>
<dbReference type="InterPro" id="IPR026236">
    <property type="entry name" value="Int2_metazoa"/>
</dbReference>
<name>A0A232F4L6_9HYME</name>
<dbReference type="Pfam" id="PF14750">
    <property type="entry name" value="INTS2"/>
    <property type="match status" value="1"/>
</dbReference>
<comment type="subcellular location">
    <subcellularLocation>
        <location evidence="1">Nucleus</location>
    </subcellularLocation>
</comment>
<comment type="similarity">
    <text evidence="2">Belongs to the Integrator subunit 2 family.</text>
</comment>
<dbReference type="PANTHER" id="PTHR28608">
    <property type="entry name" value="INTEGRATOR COMPLEX SUBUNIT 2"/>
    <property type="match status" value="1"/>
</dbReference>
<sequence length="1121" mass="125806">MQQQKSPVSSRVFAAIQSVDTRELARCSEREVRPILPCLVRMSLIAPLDTTNECVEARKEVLTILSGIESVNSMVALLSIDFHSLETDVRKEQQLRQKKGNVQGDSILAQSLQSALILEFERSDANRRIRLVLSEILFIESQIQELQKNQEFQIKQSDLFDSAVYMEEISYIICIALAELPDLLSIPNICETLLHIKHGPEIICWIVANNPDSFMEVCSHLIANGERQEESALSSIRTQTLTMLCQMNPSQALVVRAKCVELCRMPALAITLSLENDGIRNSSVSESDIVAFVSGLLLGSDQQVRTWIAMFIRNGQKRKWESHTALQALRDELLRRLQAITSQSSDGQLVESRVVQASALLRLYCALRGIGGIKFQDDEVVMIVKLLTSHPPPSPAGVRFVSLGLCMLIACPSLIGHHNLEKPSIEWVQWLVREEAYFESASGVAASFGEMLLLMAIHFHSNQLSAICELVCATLGMKIPIRPNNLTRMKQIFMQEIFTEQVVTSHAVKVPVTANLNANIPGFLPVHCIHQLLKSRAFAKHKVPIKNWIYRQISDSVPPLHPVLPALVEVYVNSILVTNNKAIEHTNKPITEDEIRRVFQNSVFGANFDPKKNKKTKSIGQLTDLEHDRIDLPDNSRPSLTSQLLLLYYLLLYEDVRLANMHNFITQGRKVKSYSTEFLSELPIKYLLQQVQRDQMSYAGLFSPLLRLLATHFPHLSLVDDWLDDEAINLDTSVNSQETVIVNDSTIREAFDHIQSCPSRTGMLLRQLMSMKPTDIWPYAKTIVHFFKKVLDEKVPRYIQELYQQVWLRLNTVLPRCLWVLSINALFIDNSAVATVFLTQENIVLDPLQVLRCDMRVFRCAPVLSVILRILQATLAASRSQLSRHMQDRPLTEKTGQLTSEVEREELKTALIAGQESAAVQILLEACLETEDDRTIAGQMWSLREIRSVVCSYLHQVFIADPSLAKLVHFQGYPRELIPVTVAGIPSMHICLDWIPELMAQPELDKQVFAVDLVSHLAVQYALPKALGVCRLAINTLGTLLGALPSKDRVSLFMPILPALTRIGFAFPPLVDGAIDLLVQLGRVSSAQAALGDDSAEVLCQEVNATFSCLLQKAVLQSSVY</sequence>
<dbReference type="AlphaFoldDB" id="A0A232F4L6"/>
<evidence type="ECO:0000256" key="2">
    <source>
        <dbReference type="ARBA" id="ARBA00006705"/>
    </source>
</evidence>
<evidence type="ECO:0000313" key="5">
    <source>
        <dbReference type="Proteomes" id="UP000215335"/>
    </source>
</evidence>
<dbReference type="Proteomes" id="UP000215335">
    <property type="component" value="Unassembled WGS sequence"/>
</dbReference>
<dbReference type="GO" id="GO:0034472">
    <property type="term" value="P:snRNA 3'-end processing"/>
    <property type="evidence" value="ECO:0007669"/>
    <property type="project" value="TreeGrafter"/>
</dbReference>
<dbReference type="PANTHER" id="PTHR28608:SF1">
    <property type="entry name" value="INTEGRATOR COMPLEX SUBUNIT 2"/>
    <property type="match status" value="1"/>
</dbReference>
<comment type="caution">
    <text evidence="4">The sequence shown here is derived from an EMBL/GenBank/DDBJ whole genome shotgun (WGS) entry which is preliminary data.</text>
</comment>
<proteinExistence type="inferred from homology"/>